<dbReference type="Proteomes" id="UP000244005">
    <property type="component" value="Unassembled WGS sequence"/>
</dbReference>
<evidence type="ECO:0000313" key="2">
    <source>
        <dbReference type="Proteomes" id="UP000244005"/>
    </source>
</evidence>
<accession>A0A2R6WDB1</accession>
<name>A0A2R6WDB1_MARPO</name>
<gene>
    <name evidence="1" type="ORF">MARPO_0106s0036</name>
</gene>
<dbReference type="EMBL" id="KZ772778">
    <property type="protein sequence ID" value="PTQ31845.1"/>
    <property type="molecule type" value="Genomic_DNA"/>
</dbReference>
<evidence type="ECO:0000313" key="1">
    <source>
        <dbReference type="EMBL" id="PTQ31845.1"/>
    </source>
</evidence>
<proteinExistence type="predicted"/>
<protein>
    <submittedName>
        <fullName evidence="1">Uncharacterized protein</fullName>
    </submittedName>
</protein>
<dbReference type="AlphaFoldDB" id="A0A2R6WDB1"/>
<reference evidence="2" key="1">
    <citation type="journal article" date="2017" name="Cell">
        <title>Insights into land plant evolution garnered from the Marchantia polymorpha genome.</title>
        <authorList>
            <person name="Bowman J.L."/>
            <person name="Kohchi T."/>
            <person name="Yamato K.T."/>
            <person name="Jenkins J."/>
            <person name="Shu S."/>
            <person name="Ishizaki K."/>
            <person name="Yamaoka S."/>
            <person name="Nishihama R."/>
            <person name="Nakamura Y."/>
            <person name="Berger F."/>
            <person name="Adam C."/>
            <person name="Aki S.S."/>
            <person name="Althoff F."/>
            <person name="Araki T."/>
            <person name="Arteaga-Vazquez M.A."/>
            <person name="Balasubrmanian S."/>
            <person name="Barry K."/>
            <person name="Bauer D."/>
            <person name="Boehm C.R."/>
            <person name="Briginshaw L."/>
            <person name="Caballero-Perez J."/>
            <person name="Catarino B."/>
            <person name="Chen F."/>
            <person name="Chiyoda S."/>
            <person name="Chovatia M."/>
            <person name="Davies K.M."/>
            <person name="Delmans M."/>
            <person name="Demura T."/>
            <person name="Dierschke T."/>
            <person name="Dolan L."/>
            <person name="Dorantes-Acosta A.E."/>
            <person name="Eklund D.M."/>
            <person name="Florent S.N."/>
            <person name="Flores-Sandoval E."/>
            <person name="Fujiyama A."/>
            <person name="Fukuzawa H."/>
            <person name="Galik B."/>
            <person name="Grimanelli D."/>
            <person name="Grimwood J."/>
            <person name="Grossniklaus U."/>
            <person name="Hamada T."/>
            <person name="Haseloff J."/>
            <person name="Hetherington A.J."/>
            <person name="Higo A."/>
            <person name="Hirakawa Y."/>
            <person name="Hundley H.N."/>
            <person name="Ikeda Y."/>
            <person name="Inoue K."/>
            <person name="Inoue S.I."/>
            <person name="Ishida S."/>
            <person name="Jia Q."/>
            <person name="Kakita M."/>
            <person name="Kanazawa T."/>
            <person name="Kawai Y."/>
            <person name="Kawashima T."/>
            <person name="Kennedy M."/>
            <person name="Kinose K."/>
            <person name="Kinoshita T."/>
            <person name="Kohara Y."/>
            <person name="Koide E."/>
            <person name="Komatsu K."/>
            <person name="Kopischke S."/>
            <person name="Kubo M."/>
            <person name="Kyozuka J."/>
            <person name="Lagercrantz U."/>
            <person name="Lin S.S."/>
            <person name="Lindquist E."/>
            <person name="Lipzen A.M."/>
            <person name="Lu C.W."/>
            <person name="De Luna E."/>
            <person name="Martienssen R.A."/>
            <person name="Minamino N."/>
            <person name="Mizutani M."/>
            <person name="Mizutani M."/>
            <person name="Mochizuki N."/>
            <person name="Monte I."/>
            <person name="Mosher R."/>
            <person name="Nagasaki H."/>
            <person name="Nakagami H."/>
            <person name="Naramoto S."/>
            <person name="Nishitani K."/>
            <person name="Ohtani M."/>
            <person name="Okamoto T."/>
            <person name="Okumura M."/>
            <person name="Phillips J."/>
            <person name="Pollak B."/>
            <person name="Reinders A."/>
            <person name="Rovekamp M."/>
            <person name="Sano R."/>
            <person name="Sawa S."/>
            <person name="Schmid M.W."/>
            <person name="Shirakawa M."/>
            <person name="Solano R."/>
            <person name="Spunde A."/>
            <person name="Suetsugu N."/>
            <person name="Sugano S."/>
            <person name="Sugiyama A."/>
            <person name="Sun R."/>
            <person name="Suzuki Y."/>
            <person name="Takenaka M."/>
            <person name="Takezawa D."/>
            <person name="Tomogane H."/>
            <person name="Tsuzuki M."/>
            <person name="Ueda T."/>
            <person name="Umeda M."/>
            <person name="Ward J.M."/>
            <person name="Watanabe Y."/>
            <person name="Yazaki K."/>
            <person name="Yokoyama R."/>
            <person name="Yoshitake Y."/>
            <person name="Yotsui I."/>
            <person name="Zachgo S."/>
            <person name="Schmutz J."/>
        </authorList>
    </citation>
    <scope>NUCLEOTIDE SEQUENCE [LARGE SCALE GENOMIC DNA]</scope>
    <source>
        <strain evidence="2">Tak-1</strain>
    </source>
</reference>
<organism evidence="1 2">
    <name type="scientific">Marchantia polymorpha</name>
    <name type="common">Common liverwort</name>
    <name type="synonym">Marchantia aquatica</name>
    <dbReference type="NCBI Taxonomy" id="3197"/>
    <lineage>
        <taxon>Eukaryota</taxon>
        <taxon>Viridiplantae</taxon>
        <taxon>Streptophyta</taxon>
        <taxon>Embryophyta</taxon>
        <taxon>Marchantiophyta</taxon>
        <taxon>Marchantiopsida</taxon>
        <taxon>Marchantiidae</taxon>
        <taxon>Marchantiales</taxon>
        <taxon>Marchantiaceae</taxon>
        <taxon>Marchantia</taxon>
    </lineage>
</organism>
<keyword evidence="2" id="KW-1185">Reference proteome</keyword>
<sequence>MKPSSVVKEEEEMEAEMGKAVKNILASSPCRRLDTLPVKSTVDPHCHDLANCNEGSARLPRRAAYSTGHLLETLEEVVWMVVGRQSSSAALHLPLLGPPLLLRD</sequence>